<dbReference type="EMBL" id="FOZG01000001">
    <property type="protein sequence ID" value="SFR79794.1"/>
    <property type="molecule type" value="Genomic_DNA"/>
</dbReference>
<name>A0A1I6JLH1_9SPHN</name>
<organism evidence="1 2">
    <name type="scientific">Sphingomonas jatrophae</name>
    <dbReference type="NCBI Taxonomy" id="1166337"/>
    <lineage>
        <taxon>Bacteria</taxon>
        <taxon>Pseudomonadati</taxon>
        <taxon>Pseudomonadota</taxon>
        <taxon>Alphaproteobacteria</taxon>
        <taxon>Sphingomonadales</taxon>
        <taxon>Sphingomonadaceae</taxon>
        <taxon>Sphingomonas</taxon>
    </lineage>
</organism>
<keyword evidence="2" id="KW-1185">Reference proteome</keyword>
<reference evidence="1 2" key="1">
    <citation type="submission" date="2016-10" db="EMBL/GenBank/DDBJ databases">
        <authorList>
            <person name="de Groot N.N."/>
        </authorList>
    </citation>
    <scope>NUCLEOTIDE SEQUENCE [LARGE SCALE GENOMIC DNA]</scope>
    <source>
        <strain evidence="1 2">S5-249</strain>
    </source>
</reference>
<dbReference type="STRING" id="1166337.SAMN05192580_0461"/>
<dbReference type="RefSeq" id="WP_093310092.1">
    <property type="nucleotide sequence ID" value="NZ_FOZG01000001.1"/>
</dbReference>
<evidence type="ECO:0000313" key="2">
    <source>
        <dbReference type="Proteomes" id="UP000198824"/>
    </source>
</evidence>
<gene>
    <name evidence="1" type="ORF">SAMN05192580_0461</name>
</gene>
<dbReference type="OrthoDB" id="9151654at2"/>
<accession>A0A1I6JLH1</accession>
<protein>
    <submittedName>
        <fullName evidence="1">Uncharacterized protein</fullName>
    </submittedName>
</protein>
<dbReference type="Proteomes" id="UP000198824">
    <property type="component" value="Unassembled WGS sequence"/>
</dbReference>
<evidence type="ECO:0000313" key="1">
    <source>
        <dbReference type="EMBL" id="SFR79794.1"/>
    </source>
</evidence>
<proteinExistence type="predicted"/>
<sequence length="361" mass="40741">MTIERHSRARKIELGQKLLGRRKVYLDTRYWIILRETAAARRTDAASRKLLHFLRRGVNAGRLVCPISADLFMELTKQANTPTRRQATARLIDELSLGVTSMDPQTLLATEVHRFLSSALHGSEAVHPMQELIWTKVAYALGDMHPKLDGLPPEDELELQKRVFDHLWEMPLSDLVAGMDNGAELHCDFTELTDDTNARNQEHRNELRSYENAYDVELRGAVEVVGEIAADIITEMQARTTGSRPDPSPEQHAASVNMCRNLLYHAVKRPEYRAAMRTLHVKASIHAAMRWDKKRLFKANDWHDFGHATIALTYCDAFLTEGPLHHLVTSRGTGLEEINGCRVASSVDDALAIVRRLVADG</sequence>
<dbReference type="AlphaFoldDB" id="A0A1I6JLH1"/>